<organism evidence="2 3">
    <name type="scientific">Pseudomonas fluorescens</name>
    <dbReference type="NCBI Taxonomy" id="294"/>
    <lineage>
        <taxon>Bacteria</taxon>
        <taxon>Pseudomonadati</taxon>
        <taxon>Pseudomonadota</taxon>
        <taxon>Gammaproteobacteria</taxon>
        <taxon>Pseudomonadales</taxon>
        <taxon>Pseudomonadaceae</taxon>
        <taxon>Pseudomonas</taxon>
    </lineage>
</organism>
<comment type="caution">
    <text evidence="2">The sequence shown here is derived from an EMBL/GenBank/DDBJ whole genome shotgun (WGS) entry which is preliminary data.</text>
</comment>
<dbReference type="Proteomes" id="UP000061348">
    <property type="component" value="Unassembled WGS sequence"/>
</dbReference>
<gene>
    <name evidence="2" type="ORF">PFLmoz3_02759</name>
</gene>
<proteinExistence type="predicted"/>
<feature type="compositionally biased region" description="Polar residues" evidence="1">
    <location>
        <begin position="26"/>
        <end position="44"/>
    </location>
</feature>
<name>A0A109LH80_PSEFL</name>
<accession>A0A109LH80</accession>
<reference evidence="2 3" key="1">
    <citation type="submission" date="2015-05" db="EMBL/GenBank/DDBJ databases">
        <title>A genomic and transcriptomic approach to investigate the blue pigment phenotype in Pseudomonas fluorescens.</title>
        <authorList>
            <person name="Andreani N.A."/>
            <person name="Cardazzo B."/>
        </authorList>
    </citation>
    <scope>NUCLEOTIDE SEQUENCE [LARGE SCALE GENOMIC DNA]</scope>
    <source>
        <strain evidence="2 3">Ps_22</strain>
    </source>
</reference>
<feature type="region of interest" description="Disordered" evidence="1">
    <location>
        <begin position="1"/>
        <end position="44"/>
    </location>
</feature>
<evidence type="ECO:0000256" key="1">
    <source>
        <dbReference type="SAM" id="MobiDB-lite"/>
    </source>
</evidence>
<dbReference type="AlphaFoldDB" id="A0A109LH80"/>
<dbReference type="EMBL" id="LCYA01000074">
    <property type="protein sequence ID" value="KWV87606.1"/>
    <property type="molecule type" value="Genomic_DNA"/>
</dbReference>
<evidence type="ECO:0000313" key="3">
    <source>
        <dbReference type="Proteomes" id="UP000061348"/>
    </source>
</evidence>
<protein>
    <submittedName>
        <fullName evidence="2">Uncharacterized protein</fullName>
    </submittedName>
</protein>
<sequence length="44" mass="4649">MVPRRSSRAARISGVTGDSARLEASTAISSSTERAPWVSISTRS</sequence>
<evidence type="ECO:0000313" key="2">
    <source>
        <dbReference type="EMBL" id="KWV87606.1"/>
    </source>
</evidence>